<dbReference type="Pfam" id="PF02931">
    <property type="entry name" value="Neur_chan_LBD"/>
    <property type="match status" value="1"/>
</dbReference>
<proteinExistence type="evidence at transcript level"/>
<name>A0A1Y1CC27_BOMMO</name>
<dbReference type="SUPFAM" id="SSF63712">
    <property type="entry name" value="Nicotinic receptor ligand binding domain-like"/>
    <property type="match status" value="1"/>
</dbReference>
<dbReference type="GO" id="GO:0004888">
    <property type="term" value="F:transmembrane signaling receptor activity"/>
    <property type="evidence" value="ECO:0007669"/>
    <property type="project" value="InterPro"/>
</dbReference>
<keyword evidence="6 10" id="KW-1133">Transmembrane helix</keyword>
<reference evidence="14" key="2">
    <citation type="submission" date="2017-04" db="EMBL/GenBank/DDBJ databases">
        <title>Splice variants of pH-sensitive chloride channel indentify a key determinant of ivermectin sensitivity in Bombyx mori.</title>
        <authorList>
            <person name="Okuhara D."/>
            <person name="Furutani S."/>
            <person name="Ito K."/>
            <person name="Ihara M."/>
            <person name="Matsuda K."/>
        </authorList>
    </citation>
    <scope>NUCLEOTIDE SEQUENCE</scope>
    <source>
        <strain evidence="14">P50</strain>
    </source>
</reference>
<evidence type="ECO:0000256" key="6">
    <source>
        <dbReference type="ARBA" id="ARBA00022989"/>
    </source>
</evidence>
<sequence>MGWSCVVARAVAFILMLGKISAFTSDIFAAGKSDKEILDNLLKNTRYDKRLLPPVDGVLTVNVSVLLLSLASPDESSLKYEVEFLLQQQWYDPRLRYSNQSHYDYLNAIHHHEDIWLPDTYFIMHGDFKEYSEHSRDPIIPMHFALRIYRNGTINYLMRRHLILSCQGRLNIFPFDDPLCSFALESISYEQSAITYVWKNDEDTLRKSPSLTTLNAYLIQNQTIPCPIKASWRGVTTMLNFFTTSNGFRSTLPVVSNLTAMNVWDGVCMCFIYASLLEFVCVNYVGRKRPLHNVVYRPGENPVTQRLPAVLSRIGIILASPLPKRESTGAADLVSCTACTGPPGSCTHTANNGGVSEVRKKEPPHPIRVAKTIDVIARITFPTAYAVFLIFFFIHYKAFS</sequence>
<organism evidence="14">
    <name type="scientific">Bombyx mori</name>
    <name type="common">Silk moth</name>
    <dbReference type="NCBI Taxonomy" id="7091"/>
    <lineage>
        <taxon>Eukaryota</taxon>
        <taxon>Metazoa</taxon>
        <taxon>Ecdysozoa</taxon>
        <taxon>Arthropoda</taxon>
        <taxon>Hexapoda</taxon>
        <taxon>Insecta</taxon>
        <taxon>Pterygota</taxon>
        <taxon>Neoptera</taxon>
        <taxon>Endopterygota</taxon>
        <taxon>Lepidoptera</taxon>
        <taxon>Glossata</taxon>
        <taxon>Ditrysia</taxon>
        <taxon>Bombycoidea</taxon>
        <taxon>Bombycidae</taxon>
        <taxon>Bombycinae</taxon>
        <taxon>Bombyx</taxon>
    </lineage>
</organism>
<evidence type="ECO:0000259" key="13">
    <source>
        <dbReference type="Pfam" id="PF02932"/>
    </source>
</evidence>
<evidence type="ECO:0000256" key="2">
    <source>
        <dbReference type="ARBA" id="ARBA00022448"/>
    </source>
</evidence>
<evidence type="ECO:0000313" key="14">
    <source>
        <dbReference type="EMBL" id="BAX77838.1"/>
    </source>
</evidence>
<keyword evidence="5 11" id="KW-0732">Signal</keyword>
<dbReference type="GO" id="GO:0005886">
    <property type="term" value="C:plasma membrane"/>
    <property type="evidence" value="ECO:0007669"/>
    <property type="project" value="UniProtKB-SubCell"/>
</dbReference>
<keyword evidence="4 10" id="KW-0812">Transmembrane</keyword>
<evidence type="ECO:0000256" key="4">
    <source>
        <dbReference type="ARBA" id="ARBA00022692"/>
    </source>
</evidence>
<keyword evidence="9" id="KW-0407">Ion channel</keyword>
<dbReference type="InterPro" id="IPR006202">
    <property type="entry name" value="Neur_chan_lig-bd"/>
</dbReference>
<dbReference type="AlphaFoldDB" id="A0A1Y1CC27"/>
<dbReference type="InterPro" id="IPR006201">
    <property type="entry name" value="Neur_channel"/>
</dbReference>
<feature type="domain" description="Neurotransmitter-gated ion-channel ligand-binding" evidence="12">
    <location>
        <begin position="35"/>
        <end position="219"/>
    </location>
</feature>
<dbReference type="SUPFAM" id="SSF90112">
    <property type="entry name" value="Neurotransmitter-gated ion-channel transmembrane pore"/>
    <property type="match status" value="1"/>
</dbReference>
<dbReference type="EMBL" id="LC259074">
    <property type="protein sequence ID" value="BAX77838.1"/>
    <property type="molecule type" value="mRNA"/>
</dbReference>
<gene>
    <name evidence="14" type="primary">pHCl-1</name>
</gene>
<feature type="transmembrane region" description="Helical" evidence="10">
    <location>
        <begin position="375"/>
        <end position="396"/>
    </location>
</feature>
<reference evidence="14" key="1">
    <citation type="journal article" date="2015" name="Pestic. Biochem. Physiol.">
        <title>Ivermectin modulation of pH-sensitive chloride channels in the silkworm larvae of Bombyx mori.</title>
        <authorList>
            <person name="Nakatani Y."/>
            <person name="Furutani S."/>
            <person name="Ihara M."/>
            <person name="Matsuda K."/>
        </authorList>
    </citation>
    <scope>NUCLEOTIDE SEQUENCE</scope>
    <source>
        <strain evidence="14">P50</strain>
    </source>
</reference>
<evidence type="ECO:0000256" key="11">
    <source>
        <dbReference type="SAM" id="SignalP"/>
    </source>
</evidence>
<dbReference type="PRINTS" id="PR00253">
    <property type="entry name" value="GABAARECEPTR"/>
</dbReference>
<dbReference type="PANTHER" id="PTHR18945">
    <property type="entry name" value="NEUROTRANSMITTER GATED ION CHANNEL"/>
    <property type="match status" value="1"/>
</dbReference>
<feature type="signal peptide" evidence="11">
    <location>
        <begin position="1"/>
        <end position="22"/>
    </location>
</feature>
<keyword evidence="7" id="KW-0406">Ion transport</keyword>
<dbReference type="Gene3D" id="6.10.250.2810">
    <property type="match status" value="1"/>
</dbReference>
<dbReference type="InterPro" id="IPR006029">
    <property type="entry name" value="Neurotrans-gated_channel_TM"/>
</dbReference>
<keyword evidence="2" id="KW-0813">Transport</keyword>
<dbReference type="CDD" id="cd18987">
    <property type="entry name" value="LGIC_ECD_anion"/>
    <property type="match status" value="1"/>
</dbReference>
<feature type="transmembrane region" description="Helical" evidence="10">
    <location>
        <begin position="263"/>
        <end position="285"/>
    </location>
</feature>
<evidence type="ECO:0000256" key="9">
    <source>
        <dbReference type="ARBA" id="ARBA00023303"/>
    </source>
</evidence>
<evidence type="ECO:0000256" key="3">
    <source>
        <dbReference type="ARBA" id="ARBA00022475"/>
    </source>
</evidence>
<evidence type="ECO:0000256" key="8">
    <source>
        <dbReference type="ARBA" id="ARBA00023136"/>
    </source>
</evidence>
<keyword evidence="3" id="KW-1003">Cell membrane</keyword>
<feature type="domain" description="Neurotransmitter-gated ion-channel transmembrane" evidence="13">
    <location>
        <begin position="234"/>
        <end position="311"/>
    </location>
</feature>
<comment type="subcellular location">
    <subcellularLocation>
        <location evidence="1">Cell membrane</location>
    </subcellularLocation>
</comment>
<dbReference type="GO" id="GO:0005254">
    <property type="term" value="F:chloride channel activity"/>
    <property type="evidence" value="ECO:0007669"/>
    <property type="project" value="UniProtKB-ARBA"/>
</dbReference>
<accession>A0A1Y1CC27</accession>
<feature type="chain" id="PRO_5013027936" evidence="11">
    <location>
        <begin position="23"/>
        <end position="400"/>
    </location>
</feature>
<dbReference type="InterPro" id="IPR036719">
    <property type="entry name" value="Neuro-gated_channel_TM_sf"/>
</dbReference>
<dbReference type="Pfam" id="PF02932">
    <property type="entry name" value="Neur_chan_memb"/>
    <property type="match status" value="1"/>
</dbReference>
<evidence type="ECO:0000259" key="12">
    <source>
        <dbReference type="Pfam" id="PF02931"/>
    </source>
</evidence>
<dbReference type="GO" id="GO:0005230">
    <property type="term" value="F:extracellular ligand-gated monoatomic ion channel activity"/>
    <property type="evidence" value="ECO:0007669"/>
    <property type="project" value="InterPro"/>
</dbReference>
<protein>
    <submittedName>
        <fullName evidence="14">pH-sensitive chloride channel 1 isoform 46</fullName>
    </submittedName>
</protein>
<evidence type="ECO:0000256" key="1">
    <source>
        <dbReference type="ARBA" id="ARBA00004236"/>
    </source>
</evidence>
<dbReference type="GO" id="GO:0099095">
    <property type="term" value="F:ligand-gated monoatomic anion channel activity"/>
    <property type="evidence" value="ECO:0007669"/>
    <property type="project" value="UniProtKB-ARBA"/>
</dbReference>
<dbReference type="Gene3D" id="2.70.170.10">
    <property type="entry name" value="Neurotransmitter-gated ion-channel ligand-binding domain"/>
    <property type="match status" value="1"/>
</dbReference>
<keyword evidence="8 10" id="KW-0472">Membrane</keyword>
<dbReference type="InterPro" id="IPR036734">
    <property type="entry name" value="Neur_chan_lig-bd_sf"/>
</dbReference>
<evidence type="ECO:0000256" key="10">
    <source>
        <dbReference type="SAM" id="Phobius"/>
    </source>
</evidence>
<evidence type="ECO:0000256" key="7">
    <source>
        <dbReference type="ARBA" id="ARBA00023065"/>
    </source>
</evidence>
<evidence type="ECO:0000256" key="5">
    <source>
        <dbReference type="ARBA" id="ARBA00022729"/>
    </source>
</evidence>
<dbReference type="InterPro" id="IPR006028">
    <property type="entry name" value="GABAA/Glycine_rcpt"/>
</dbReference>